<name>A0ACC0DS85_9BASI</name>
<proteinExistence type="predicted"/>
<reference evidence="2" key="1">
    <citation type="journal article" date="2018" name="BMC Genomics">
        <title>Genomic insights into host adaptation between the wheat stripe rust pathogen (Puccinia striiformis f. sp. tritici) and the barley stripe rust pathogen (Puccinia striiformis f. sp. hordei).</title>
        <authorList>
            <person name="Xia C."/>
            <person name="Wang M."/>
            <person name="Yin C."/>
            <person name="Cornejo O.E."/>
            <person name="Hulbert S.H."/>
            <person name="Chen X."/>
        </authorList>
    </citation>
    <scope>NUCLEOTIDE SEQUENCE [LARGE SCALE GENOMIC DNA]</scope>
    <source>
        <strain evidence="2">93-210</strain>
    </source>
</reference>
<evidence type="ECO:0000313" key="2">
    <source>
        <dbReference type="Proteomes" id="UP001060170"/>
    </source>
</evidence>
<sequence>MAIGASDEDDYQQRIDPALRSYHFPTSLRTPPQTPIATSKLPAGHNPQQESRFSASGEDGGGHPSTTNNQSYNQKEPTHMAHDDFRYAIHPFKNTPPTQAKLKRSTSSSSASSSPASSYGSQLPNFLSTSYSTASIPEFLSAHRLRPGHSPSLQDLNSSLNNYHPIPISYLQNPNKSPASISTGKQTGTTSTSQGSTREKSLNSYHNNSIKDRLDFGEQWLINQHHPSEEDAKPIDKISAELDYSFKRLINLDVFRQLLEDPTSRHAFRQAIILGLSSSSSPSSPSSSAASSGPLNPALAKLDLWTDCRGISQILSLLKLGVNGLSDIYLKDPDSRNGLNEILSDSVSSNGGATTLLLNSINRLQVLSNEDQENDDTVTMDYDEFDDEEEETHEQDRRPSYGGLKAIENRLLISLYRDEFPLFLKKTLVSNVIVKLGKFNLNENDRDGLGDCFCLTNPRLRDHPIVLVSEGFTKVTGYERHSIVGKNCRFLQGPGTSPESVQRIRDGLNSGEGCTELLLNYRKDGTPFYCLLCIIPFRDVTGALIYFIGGQINVTGMLSSKKGLSFLMTNDDLHARGAKAQELSRGRGRNAGRSTDDLPSQVGLDQHSFSPNMQQYAIRGGHPAPSTSEKTSLSRDISGAISGNKPIAEHHAAGSIILDSFDPNFGKEQSIRRTKPFGFLRRLAGVNSREISSDLSSPHPSTSSSSSKNSSQKLLGAETLFHDPKPLTDHIKQFETTYSHLIVFQQDSRRVIFATKEVIQLFGLTSSNSKEIYKSKLIQTDFVDLIWSMTPLNKESVTNLRAHLKKTIKACLPISVDCQVKSVERGFFLSMTKDDEISKLRSTKIHLTPLIDKDGQGVAYVCLFG</sequence>
<dbReference type="EMBL" id="CM045880">
    <property type="protein sequence ID" value="KAI7938176.1"/>
    <property type="molecule type" value="Genomic_DNA"/>
</dbReference>
<gene>
    <name evidence="1" type="ORF">MJO28_015096</name>
</gene>
<reference evidence="2" key="2">
    <citation type="journal article" date="2018" name="Mol. Plant Microbe Interact.">
        <title>Genome sequence resources for the wheat stripe rust pathogen (Puccinia striiformis f. sp. tritici) and the barley stripe rust pathogen (Puccinia striiformis f. sp. hordei).</title>
        <authorList>
            <person name="Xia C."/>
            <person name="Wang M."/>
            <person name="Yin C."/>
            <person name="Cornejo O.E."/>
            <person name="Hulbert S.H."/>
            <person name="Chen X."/>
        </authorList>
    </citation>
    <scope>NUCLEOTIDE SEQUENCE [LARGE SCALE GENOMIC DNA]</scope>
    <source>
        <strain evidence="2">93-210</strain>
    </source>
</reference>
<protein>
    <submittedName>
        <fullName evidence="1">Uncharacterized protein</fullName>
    </submittedName>
</protein>
<accession>A0ACC0DS85</accession>
<keyword evidence="2" id="KW-1185">Reference proteome</keyword>
<reference evidence="1 2" key="3">
    <citation type="journal article" date="2022" name="Microbiol. Spectr.">
        <title>Folding features and dynamics of 3D genome architecture in plant fungal pathogens.</title>
        <authorList>
            <person name="Xia C."/>
        </authorList>
    </citation>
    <scope>NUCLEOTIDE SEQUENCE [LARGE SCALE GENOMIC DNA]</scope>
    <source>
        <strain evidence="1 2">93-210</strain>
    </source>
</reference>
<organism evidence="1 2">
    <name type="scientific">Puccinia striiformis f. sp. tritici</name>
    <dbReference type="NCBI Taxonomy" id="168172"/>
    <lineage>
        <taxon>Eukaryota</taxon>
        <taxon>Fungi</taxon>
        <taxon>Dikarya</taxon>
        <taxon>Basidiomycota</taxon>
        <taxon>Pucciniomycotina</taxon>
        <taxon>Pucciniomycetes</taxon>
        <taxon>Pucciniales</taxon>
        <taxon>Pucciniaceae</taxon>
        <taxon>Puccinia</taxon>
    </lineage>
</organism>
<dbReference type="Proteomes" id="UP001060170">
    <property type="component" value="Chromosome 16"/>
</dbReference>
<comment type="caution">
    <text evidence="1">The sequence shown here is derived from an EMBL/GenBank/DDBJ whole genome shotgun (WGS) entry which is preliminary data.</text>
</comment>
<evidence type="ECO:0000313" key="1">
    <source>
        <dbReference type="EMBL" id="KAI7938176.1"/>
    </source>
</evidence>